<dbReference type="EMBL" id="JACHJB010000002">
    <property type="protein sequence ID" value="MBB6347895.1"/>
    <property type="molecule type" value="Genomic_DNA"/>
</dbReference>
<dbReference type="RefSeq" id="WP_185085757.1">
    <property type="nucleotide sequence ID" value="NZ_JACHJB010000002.1"/>
</dbReference>
<sequence length="67" mass="7028">MRTCTPPLGPRAETPTCTDELLAHIHPARSQNAGFFGLILVEVEAKSAKLDGGGGRCPVAITKTLLV</sequence>
<dbReference type="Proteomes" id="UP000583800">
    <property type="component" value="Unassembled WGS sequence"/>
</dbReference>
<name>A0A7X0C5M2_9ACTN</name>
<evidence type="ECO:0000313" key="2">
    <source>
        <dbReference type="Proteomes" id="UP000583800"/>
    </source>
</evidence>
<accession>A0A7X0C5M2</accession>
<organism evidence="1 2">
    <name type="scientific">Nonomuraea muscovyensis</name>
    <dbReference type="NCBI Taxonomy" id="1124761"/>
    <lineage>
        <taxon>Bacteria</taxon>
        <taxon>Bacillati</taxon>
        <taxon>Actinomycetota</taxon>
        <taxon>Actinomycetes</taxon>
        <taxon>Streptosporangiales</taxon>
        <taxon>Streptosporangiaceae</taxon>
        <taxon>Nonomuraea</taxon>
    </lineage>
</organism>
<comment type="caution">
    <text evidence="1">The sequence shown here is derived from an EMBL/GenBank/DDBJ whole genome shotgun (WGS) entry which is preliminary data.</text>
</comment>
<proteinExistence type="predicted"/>
<gene>
    <name evidence="1" type="ORF">FHU36_004440</name>
</gene>
<keyword evidence="2" id="KW-1185">Reference proteome</keyword>
<evidence type="ECO:0000313" key="1">
    <source>
        <dbReference type="EMBL" id="MBB6347895.1"/>
    </source>
</evidence>
<dbReference type="AlphaFoldDB" id="A0A7X0C5M2"/>
<reference evidence="1 2" key="1">
    <citation type="submission" date="2020-08" db="EMBL/GenBank/DDBJ databases">
        <title>Sequencing the genomes of 1000 actinobacteria strains.</title>
        <authorList>
            <person name="Klenk H.-P."/>
        </authorList>
    </citation>
    <scope>NUCLEOTIDE SEQUENCE [LARGE SCALE GENOMIC DNA]</scope>
    <source>
        <strain evidence="1 2">DSM 45913</strain>
    </source>
</reference>
<protein>
    <submittedName>
        <fullName evidence="1">Uncharacterized protein</fullName>
    </submittedName>
</protein>